<organism evidence="1 2">
    <name type="scientific">[Emmonsia] crescens</name>
    <dbReference type="NCBI Taxonomy" id="73230"/>
    <lineage>
        <taxon>Eukaryota</taxon>
        <taxon>Fungi</taxon>
        <taxon>Dikarya</taxon>
        <taxon>Ascomycota</taxon>
        <taxon>Pezizomycotina</taxon>
        <taxon>Eurotiomycetes</taxon>
        <taxon>Eurotiomycetidae</taxon>
        <taxon>Onygenales</taxon>
        <taxon>Ajellomycetaceae</taxon>
        <taxon>Emergomyces</taxon>
    </lineage>
</organism>
<protein>
    <submittedName>
        <fullName evidence="1">Uncharacterized protein</fullName>
    </submittedName>
</protein>
<proteinExistence type="predicted"/>
<dbReference type="SUPFAM" id="SSF51735">
    <property type="entry name" value="NAD(P)-binding Rossmann-fold domains"/>
    <property type="match status" value="1"/>
</dbReference>
<dbReference type="InterPro" id="IPR036291">
    <property type="entry name" value="NAD(P)-bd_dom_sf"/>
</dbReference>
<sequence>MLPTLSPKPSVFFNTIGTTTAAAGRIRNAGKIDHDLCIENAKAAKAVGAKTYIFISSGGTRGFPMHYLPYSK</sequence>
<accession>A0A0G2J277</accession>
<name>A0A0G2J277_9EURO</name>
<dbReference type="Gene3D" id="3.40.50.720">
    <property type="entry name" value="NAD(P)-binding Rossmann-like Domain"/>
    <property type="match status" value="1"/>
</dbReference>
<dbReference type="OrthoDB" id="430436at2759"/>
<dbReference type="AlphaFoldDB" id="A0A0G2J277"/>
<reference evidence="2" key="1">
    <citation type="journal article" date="2015" name="PLoS Genet.">
        <title>The dynamic genome and transcriptome of the human fungal pathogen Blastomyces and close relative Emmonsia.</title>
        <authorList>
            <person name="Munoz J.F."/>
            <person name="Gauthier G.M."/>
            <person name="Desjardins C.A."/>
            <person name="Gallo J.E."/>
            <person name="Holder J."/>
            <person name="Sullivan T.D."/>
            <person name="Marty A.J."/>
            <person name="Carmen J.C."/>
            <person name="Chen Z."/>
            <person name="Ding L."/>
            <person name="Gujja S."/>
            <person name="Magrini V."/>
            <person name="Misas E."/>
            <person name="Mitreva M."/>
            <person name="Priest M."/>
            <person name="Saif S."/>
            <person name="Whiston E.A."/>
            <person name="Young S."/>
            <person name="Zeng Q."/>
            <person name="Goldman W.E."/>
            <person name="Mardis E.R."/>
            <person name="Taylor J.W."/>
            <person name="McEwen J.G."/>
            <person name="Clay O.K."/>
            <person name="Klein B.S."/>
            <person name="Cuomo C.A."/>
        </authorList>
    </citation>
    <scope>NUCLEOTIDE SEQUENCE [LARGE SCALE GENOMIC DNA]</scope>
    <source>
        <strain evidence="2">UAMH 3008</strain>
    </source>
</reference>
<comment type="caution">
    <text evidence="1">The sequence shown here is derived from an EMBL/GenBank/DDBJ whole genome shotgun (WGS) entry which is preliminary data.</text>
</comment>
<dbReference type="EMBL" id="LCZI01000905">
    <property type="protein sequence ID" value="KKZ63859.1"/>
    <property type="molecule type" value="Genomic_DNA"/>
</dbReference>
<dbReference type="Proteomes" id="UP000034164">
    <property type="component" value="Unassembled WGS sequence"/>
</dbReference>
<evidence type="ECO:0000313" key="1">
    <source>
        <dbReference type="EMBL" id="KKZ63859.1"/>
    </source>
</evidence>
<evidence type="ECO:0000313" key="2">
    <source>
        <dbReference type="Proteomes" id="UP000034164"/>
    </source>
</evidence>
<gene>
    <name evidence="1" type="ORF">EMCG_01812</name>
</gene>
<dbReference type="VEuPathDB" id="FungiDB:EMCG_01812"/>